<evidence type="ECO:0000313" key="2">
    <source>
        <dbReference type="EMBL" id="KAL3840137.1"/>
    </source>
</evidence>
<dbReference type="AlphaFoldDB" id="A0ABD3TSR2"/>
<evidence type="ECO:0000313" key="3">
    <source>
        <dbReference type="Proteomes" id="UP001634393"/>
    </source>
</evidence>
<organism evidence="2 3">
    <name type="scientific">Penstemon smallii</name>
    <dbReference type="NCBI Taxonomy" id="265156"/>
    <lineage>
        <taxon>Eukaryota</taxon>
        <taxon>Viridiplantae</taxon>
        <taxon>Streptophyta</taxon>
        <taxon>Embryophyta</taxon>
        <taxon>Tracheophyta</taxon>
        <taxon>Spermatophyta</taxon>
        <taxon>Magnoliopsida</taxon>
        <taxon>eudicotyledons</taxon>
        <taxon>Gunneridae</taxon>
        <taxon>Pentapetalae</taxon>
        <taxon>asterids</taxon>
        <taxon>lamiids</taxon>
        <taxon>Lamiales</taxon>
        <taxon>Plantaginaceae</taxon>
        <taxon>Cheloneae</taxon>
        <taxon>Penstemon</taxon>
    </lineage>
</organism>
<feature type="compositionally biased region" description="Polar residues" evidence="1">
    <location>
        <begin position="43"/>
        <end position="55"/>
    </location>
</feature>
<accession>A0ABD3TSR2</accession>
<dbReference type="Proteomes" id="UP001634393">
    <property type="component" value="Unassembled WGS sequence"/>
</dbReference>
<dbReference type="EMBL" id="JBJXBP010000003">
    <property type="protein sequence ID" value="KAL3840137.1"/>
    <property type="molecule type" value="Genomic_DNA"/>
</dbReference>
<evidence type="ECO:0000256" key="1">
    <source>
        <dbReference type="SAM" id="MobiDB-lite"/>
    </source>
</evidence>
<reference evidence="2 3" key="1">
    <citation type="submission" date="2024-12" db="EMBL/GenBank/DDBJ databases">
        <title>The unique morphological basis and parallel evolutionary history of personate flowers in Penstemon.</title>
        <authorList>
            <person name="Depatie T.H."/>
            <person name="Wessinger C.A."/>
        </authorList>
    </citation>
    <scope>NUCLEOTIDE SEQUENCE [LARGE SCALE GENOMIC DNA]</scope>
    <source>
        <strain evidence="2">WTNN_2</strain>
        <tissue evidence="2">Leaf</tissue>
    </source>
</reference>
<sequence length="70" mass="7995">MQDLLKLGLGPSEIHWPAEPTRSTRPALSPIEQEEKPSKGYNWENQIPNETQQPVSGFTLRNRNINTIHC</sequence>
<comment type="caution">
    <text evidence="2">The sequence shown here is derived from an EMBL/GenBank/DDBJ whole genome shotgun (WGS) entry which is preliminary data.</text>
</comment>
<protein>
    <submittedName>
        <fullName evidence="2">Uncharacterized protein</fullName>
    </submittedName>
</protein>
<feature type="region of interest" description="Disordered" evidence="1">
    <location>
        <begin position="1"/>
        <end position="55"/>
    </location>
</feature>
<name>A0ABD3TSR2_9LAMI</name>
<proteinExistence type="predicted"/>
<gene>
    <name evidence="2" type="ORF">ACJIZ3_024728</name>
</gene>
<keyword evidence="3" id="KW-1185">Reference proteome</keyword>